<proteinExistence type="predicted"/>
<evidence type="ECO:0000313" key="1">
    <source>
        <dbReference type="EMBL" id="CAG8574142.1"/>
    </source>
</evidence>
<keyword evidence="2" id="KW-1185">Reference proteome</keyword>
<sequence length="69" mass="7962">MQPSIYTLGEKLKVKLTLSTKRGDSFLLENHIDPSAINLMHHDWINKIFIVEPYIGQKVGYKFPATNNF</sequence>
<evidence type="ECO:0000313" key="2">
    <source>
        <dbReference type="Proteomes" id="UP000789405"/>
    </source>
</evidence>
<organism evidence="1 2">
    <name type="scientific">Dentiscutata erythropus</name>
    <dbReference type="NCBI Taxonomy" id="1348616"/>
    <lineage>
        <taxon>Eukaryota</taxon>
        <taxon>Fungi</taxon>
        <taxon>Fungi incertae sedis</taxon>
        <taxon>Mucoromycota</taxon>
        <taxon>Glomeromycotina</taxon>
        <taxon>Glomeromycetes</taxon>
        <taxon>Diversisporales</taxon>
        <taxon>Gigasporaceae</taxon>
        <taxon>Dentiscutata</taxon>
    </lineage>
</organism>
<name>A0A9N9FZJ1_9GLOM</name>
<reference evidence="1" key="1">
    <citation type="submission" date="2021-06" db="EMBL/GenBank/DDBJ databases">
        <authorList>
            <person name="Kallberg Y."/>
            <person name="Tangrot J."/>
            <person name="Rosling A."/>
        </authorList>
    </citation>
    <scope>NUCLEOTIDE SEQUENCE</scope>
    <source>
        <strain evidence="1">MA453B</strain>
    </source>
</reference>
<comment type="caution">
    <text evidence="1">The sequence shown here is derived from an EMBL/GenBank/DDBJ whole genome shotgun (WGS) entry which is preliminary data.</text>
</comment>
<accession>A0A9N9FZJ1</accession>
<dbReference type="Proteomes" id="UP000789405">
    <property type="component" value="Unassembled WGS sequence"/>
</dbReference>
<gene>
    <name evidence="1" type="ORF">DERYTH_LOCUS6356</name>
</gene>
<dbReference type="AlphaFoldDB" id="A0A9N9FZJ1"/>
<dbReference type="EMBL" id="CAJVPY010002859">
    <property type="protein sequence ID" value="CAG8574142.1"/>
    <property type="molecule type" value="Genomic_DNA"/>
</dbReference>
<protein>
    <submittedName>
        <fullName evidence="1">12650_t:CDS:1</fullName>
    </submittedName>
</protein>